<sequence>MVEPAPPQPTGPVVHVIEHKPDASRGVLKLVRHHSTSTQAVTANAVLITQLYDEICSMPCGVPVDVSERPVFYFVRDGNPVTRGFRLTGETGEITLRVKPLKQGLYMAGLYLTVTLILPVGIPMLVAGAPKVWVADGNPENHGDFYKLPKAKF</sequence>
<reference evidence="2 3" key="1">
    <citation type="submission" date="2018-03" db="EMBL/GenBank/DDBJ databases">
        <title>Draft Genome Sequences of the Obligatory Marine Myxobacteria Enhygromyxa salina SWB005.</title>
        <authorList>
            <person name="Poehlein A."/>
            <person name="Moghaddam J.A."/>
            <person name="Harms H."/>
            <person name="Alanjari M."/>
            <person name="Koenig G.M."/>
            <person name="Daniel R."/>
            <person name="Schaeberle T.F."/>
        </authorList>
    </citation>
    <scope>NUCLEOTIDE SEQUENCE [LARGE SCALE GENOMIC DNA]</scope>
    <source>
        <strain evidence="2 3">SWB005</strain>
    </source>
</reference>
<comment type="caution">
    <text evidence="2">The sequence shown here is derived from an EMBL/GenBank/DDBJ whole genome shotgun (WGS) entry which is preliminary data.</text>
</comment>
<feature type="transmembrane region" description="Helical" evidence="1">
    <location>
        <begin position="105"/>
        <end position="126"/>
    </location>
</feature>
<dbReference type="EMBL" id="PVNK01000157">
    <property type="protein sequence ID" value="PRP97462.1"/>
    <property type="molecule type" value="Genomic_DNA"/>
</dbReference>
<evidence type="ECO:0000256" key="1">
    <source>
        <dbReference type="SAM" id="Phobius"/>
    </source>
</evidence>
<proteinExistence type="predicted"/>
<evidence type="ECO:0000313" key="2">
    <source>
        <dbReference type="EMBL" id="PRP97462.1"/>
    </source>
</evidence>
<dbReference type="Proteomes" id="UP000237968">
    <property type="component" value="Unassembled WGS sequence"/>
</dbReference>
<keyword evidence="1" id="KW-1133">Transmembrane helix</keyword>
<keyword evidence="3" id="KW-1185">Reference proteome</keyword>
<evidence type="ECO:0000313" key="3">
    <source>
        <dbReference type="Proteomes" id="UP000237968"/>
    </source>
</evidence>
<organism evidence="2 3">
    <name type="scientific">Enhygromyxa salina</name>
    <dbReference type="NCBI Taxonomy" id="215803"/>
    <lineage>
        <taxon>Bacteria</taxon>
        <taxon>Pseudomonadati</taxon>
        <taxon>Myxococcota</taxon>
        <taxon>Polyangia</taxon>
        <taxon>Nannocystales</taxon>
        <taxon>Nannocystaceae</taxon>
        <taxon>Enhygromyxa</taxon>
    </lineage>
</organism>
<gene>
    <name evidence="2" type="ORF">ENSA5_34060</name>
</gene>
<protein>
    <submittedName>
        <fullName evidence="2">Uncharacterized protein</fullName>
    </submittedName>
</protein>
<name>A0A2S9XX82_9BACT</name>
<keyword evidence="1" id="KW-0472">Membrane</keyword>
<accession>A0A2S9XX82</accession>
<keyword evidence="1" id="KW-0812">Transmembrane</keyword>
<dbReference type="AlphaFoldDB" id="A0A2S9XX82"/>